<reference evidence="1" key="1">
    <citation type="submission" date="2021-01" db="EMBL/GenBank/DDBJ databases">
        <title>KCTC 19127 draft genome.</title>
        <authorList>
            <person name="An D."/>
        </authorList>
    </citation>
    <scope>NUCLEOTIDE SEQUENCE</scope>
    <source>
        <strain evidence="1">KCTC 19127</strain>
    </source>
</reference>
<organism evidence="1 2">
    <name type="scientific">Nakamurella flavida</name>
    <dbReference type="NCBI Taxonomy" id="363630"/>
    <lineage>
        <taxon>Bacteria</taxon>
        <taxon>Bacillati</taxon>
        <taxon>Actinomycetota</taxon>
        <taxon>Actinomycetes</taxon>
        <taxon>Nakamurellales</taxon>
        <taxon>Nakamurellaceae</taxon>
        <taxon>Nakamurella</taxon>
    </lineage>
</organism>
<dbReference type="Pfam" id="PF04250">
    <property type="entry name" value="DUF429"/>
    <property type="match status" value="1"/>
</dbReference>
<keyword evidence="2" id="KW-1185">Reference proteome</keyword>
<dbReference type="InterPro" id="IPR007362">
    <property type="entry name" value="DUF429"/>
</dbReference>
<gene>
    <name evidence="1" type="ORF">JL107_07530</name>
</gene>
<accession>A0A938YI04</accession>
<dbReference type="Proteomes" id="UP000663801">
    <property type="component" value="Unassembled WGS sequence"/>
</dbReference>
<dbReference type="AlphaFoldDB" id="A0A938YI04"/>
<evidence type="ECO:0000313" key="2">
    <source>
        <dbReference type="Proteomes" id="UP000663801"/>
    </source>
</evidence>
<evidence type="ECO:0000313" key="1">
    <source>
        <dbReference type="EMBL" id="MBM9476287.1"/>
    </source>
</evidence>
<dbReference type="RefSeq" id="WP_205256365.1">
    <property type="nucleotide sequence ID" value="NZ_BAAAPV010000001.1"/>
</dbReference>
<name>A0A938YI04_9ACTN</name>
<sequence>MAVFRTGGVDLASQDAGTGLAEIDWRIDDLGAVTAQVQAVALRGTNERIVELAGRVELLGIDSPLGWPVAFQDLLTAQRTGTVEPETVLAAMREKRLTHRLTDHEVHRLTKLWPLSVSADLIAYPAMRAATLLAMIERAGHPLSRSGIGSVVVECYPAAALRQWGLKMIGAKKRDGVTADLFARLQAATPWLTWEPAVVELCARSHDALDAVIVALVAGAAVLGRTRPPRPGQLAAAAIEGWVHLPDEDFLARPEPA</sequence>
<proteinExistence type="predicted"/>
<comment type="caution">
    <text evidence="1">The sequence shown here is derived from an EMBL/GenBank/DDBJ whole genome shotgun (WGS) entry which is preliminary data.</text>
</comment>
<protein>
    <submittedName>
        <fullName evidence="1">DUF429 domain-containing protein</fullName>
    </submittedName>
</protein>
<dbReference type="EMBL" id="JAERWL010000006">
    <property type="protein sequence ID" value="MBM9476287.1"/>
    <property type="molecule type" value="Genomic_DNA"/>
</dbReference>